<feature type="signal peptide" evidence="2">
    <location>
        <begin position="1"/>
        <end position="20"/>
    </location>
</feature>
<dbReference type="EMBL" id="OU015430">
    <property type="protein sequence ID" value="CAG4970534.1"/>
    <property type="molecule type" value="Genomic_DNA"/>
</dbReference>
<evidence type="ECO:0000256" key="1">
    <source>
        <dbReference type="SAM" id="MobiDB-lite"/>
    </source>
</evidence>
<feature type="chain" id="PRO_5045470061" description="C-type lysozyme inhibitor domain-containing protein" evidence="2">
    <location>
        <begin position="21"/>
        <end position="138"/>
    </location>
</feature>
<name>A0ABM8UDS3_9GAMM</name>
<feature type="region of interest" description="Disordered" evidence="1">
    <location>
        <begin position="83"/>
        <end position="102"/>
    </location>
</feature>
<gene>
    <name evidence="3" type="ORF">LYB30171_00755</name>
</gene>
<evidence type="ECO:0000313" key="4">
    <source>
        <dbReference type="Proteomes" id="UP000680116"/>
    </source>
</evidence>
<organism evidence="3 4">
    <name type="scientific">Novilysobacter luteus</name>
    <dbReference type="NCBI Taxonomy" id="2822368"/>
    <lineage>
        <taxon>Bacteria</taxon>
        <taxon>Pseudomonadati</taxon>
        <taxon>Pseudomonadota</taxon>
        <taxon>Gammaproteobacteria</taxon>
        <taxon>Lysobacterales</taxon>
        <taxon>Lysobacteraceae</taxon>
        <taxon>Novilysobacter</taxon>
    </lineage>
</organism>
<accession>A0ABM8UDS3</accession>
<reference evidence="3 4" key="1">
    <citation type="submission" date="2021-04" db="EMBL/GenBank/DDBJ databases">
        <authorList>
            <person name="Rodrigo-Torres L."/>
            <person name="Arahal R. D."/>
            <person name="Lucena T."/>
        </authorList>
    </citation>
    <scope>NUCLEOTIDE SEQUENCE [LARGE SCALE GENOMIC DNA]</scope>
    <source>
        <strain evidence="3 4">CECT 30171</strain>
    </source>
</reference>
<dbReference type="RefSeq" id="WP_215219719.1">
    <property type="nucleotide sequence ID" value="NZ_OU015430.1"/>
</dbReference>
<sequence>MRHRCVPLLVATLGAATVLAACDGPDAPPPAAPPVAAGTATPEAPSPLPVDVASGDPDHATYRCDEGSLVEARFGHYDATVRLPDGTTRTLPRAESASAGGSDVYVGGDAFIERDGDRLQLSRGGGDPVTCLRDGGTD</sequence>
<keyword evidence="4" id="KW-1185">Reference proteome</keyword>
<feature type="region of interest" description="Disordered" evidence="1">
    <location>
        <begin position="117"/>
        <end position="138"/>
    </location>
</feature>
<dbReference type="Proteomes" id="UP000680116">
    <property type="component" value="Chromosome"/>
</dbReference>
<evidence type="ECO:0000313" key="3">
    <source>
        <dbReference type="EMBL" id="CAG4970534.1"/>
    </source>
</evidence>
<proteinExistence type="predicted"/>
<evidence type="ECO:0008006" key="5">
    <source>
        <dbReference type="Google" id="ProtNLM"/>
    </source>
</evidence>
<dbReference type="PROSITE" id="PS51257">
    <property type="entry name" value="PROKAR_LIPOPROTEIN"/>
    <property type="match status" value="1"/>
</dbReference>
<evidence type="ECO:0000256" key="2">
    <source>
        <dbReference type="SAM" id="SignalP"/>
    </source>
</evidence>
<protein>
    <recommendedName>
        <fullName evidence="5">C-type lysozyme inhibitor domain-containing protein</fullName>
    </recommendedName>
</protein>
<feature type="region of interest" description="Disordered" evidence="1">
    <location>
        <begin position="28"/>
        <end position="58"/>
    </location>
</feature>
<keyword evidence="2" id="KW-0732">Signal</keyword>
<feature type="compositionally biased region" description="Low complexity" evidence="1">
    <location>
        <begin position="34"/>
        <end position="43"/>
    </location>
</feature>